<dbReference type="GO" id="GO:0016757">
    <property type="term" value="F:glycosyltransferase activity"/>
    <property type="evidence" value="ECO:0007669"/>
    <property type="project" value="UniProtKB-ARBA"/>
</dbReference>
<dbReference type="Proteomes" id="UP000543030">
    <property type="component" value="Unassembled WGS sequence"/>
</dbReference>
<dbReference type="EMBL" id="JACHHN010000003">
    <property type="protein sequence ID" value="MBB5190798.1"/>
    <property type="molecule type" value="Genomic_DNA"/>
</dbReference>
<evidence type="ECO:0000313" key="1">
    <source>
        <dbReference type="EMBL" id="MBB5190798.1"/>
    </source>
</evidence>
<dbReference type="AlphaFoldDB" id="A0A840RE50"/>
<dbReference type="SUPFAM" id="SSF53756">
    <property type="entry name" value="UDP-Glycosyltransferase/glycogen phosphorylase"/>
    <property type="match status" value="1"/>
</dbReference>
<reference evidence="1 2" key="1">
    <citation type="submission" date="2020-08" db="EMBL/GenBank/DDBJ databases">
        <title>Genomic Encyclopedia of Type Strains, Phase IV (KMG-IV): sequencing the most valuable type-strain genomes for metagenomic binning, comparative biology and taxonomic classification.</title>
        <authorList>
            <person name="Goeker M."/>
        </authorList>
    </citation>
    <scope>NUCLEOTIDE SEQUENCE [LARGE SCALE GENOMIC DNA]</scope>
    <source>
        <strain evidence="1 2">DSM 18233</strain>
    </source>
</reference>
<comment type="caution">
    <text evidence="1">The sequence shown here is derived from an EMBL/GenBank/DDBJ whole genome shotgun (WGS) entry which is preliminary data.</text>
</comment>
<protein>
    <recommendedName>
        <fullName evidence="3">Glycosyltransferase involved in cell wall biosynthesis</fullName>
    </recommendedName>
</protein>
<proteinExistence type="predicted"/>
<keyword evidence="2" id="KW-1185">Reference proteome</keyword>
<evidence type="ECO:0008006" key="3">
    <source>
        <dbReference type="Google" id="ProtNLM"/>
    </source>
</evidence>
<dbReference type="Gene3D" id="3.40.50.2000">
    <property type="entry name" value="Glycogen Phosphorylase B"/>
    <property type="match status" value="2"/>
</dbReference>
<organism evidence="1 2">
    <name type="scientific">Silvimonas terrae</name>
    <dbReference type="NCBI Taxonomy" id="300266"/>
    <lineage>
        <taxon>Bacteria</taxon>
        <taxon>Pseudomonadati</taxon>
        <taxon>Pseudomonadota</taxon>
        <taxon>Betaproteobacteria</taxon>
        <taxon>Neisseriales</taxon>
        <taxon>Chitinibacteraceae</taxon>
        <taxon>Silvimonas</taxon>
    </lineage>
</organism>
<dbReference type="Pfam" id="PF13692">
    <property type="entry name" value="Glyco_trans_1_4"/>
    <property type="match status" value="1"/>
</dbReference>
<accession>A0A840RE50</accession>
<gene>
    <name evidence="1" type="ORF">HNQ50_001521</name>
</gene>
<evidence type="ECO:0000313" key="2">
    <source>
        <dbReference type="Proteomes" id="UP000543030"/>
    </source>
</evidence>
<name>A0A840RE50_9NEIS</name>
<dbReference type="RefSeq" id="WP_184099197.1">
    <property type="nucleotide sequence ID" value="NZ_JACHHN010000003.1"/>
</dbReference>
<sequence>MRLTLVCGELPYPPNHGGTVDMWRRVCALKDAGVSVRVVCWHQGAPDDATVAAYVSKVREVAESVIVYPFQHSHSSKFWRLARLFSLPWAASARCLSGKDFAALLANERAAQPDAIWLDGLYGGDVALKLARQLQKPLFYRSHNIEHRYTGYQLASARGLKTRLHWWLRDQGVRHYELQVLRTAQAFFDISVDDLATWKSQGFTHGHWLPTLIDTRMAQALSAPPVTPPAFDVGYLGNLFMPNNVFGISWFIEQVVPLLLQQQPGLRLFVAGSRPSAQVRALVASVPQITLIESPPDVVPVLRNARVLINPVFAGSGVNVKSVEMLFTPAGLVSTPQGLGGLPQVVADCFQVADQPQAFADAIFSVLHTHADPLPRQRARLLFQPDRVSEILPILQEEPARLMPAIGAVPARVGHGG</sequence>